<protein>
    <submittedName>
        <fullName evidence="2">Uncharacterized protein</fullName>
    </submittedName>
</protein>
<sequence>MSEEFPELYEVSVETDEMTLVGYITVEEVPMDALPESTEDTGQESAPEPVDSGELAKSLSDASAAQHRAAMQVIENMKF</sequence>
<dbReference type="EMBL" id="LT559118">
    <property type="protein sequence ID" value="SBO97200.1"/>
    <property type="molecule type" value="Genomic_DNA"/>
</dbReference>
<gene>
    <name evidence="2" type="ORF">BN4615_P6716</name>
</gene>
<feature type="region of interest" description="Disordered" evidence="1">
    <location>
        <begin position="33"/>
        <end position="62"/>
    </location>
</feature>
<evidence type="ECO:0000313" key="2">
    <source>
        <dbReference type="EMBL" id="SBO97200.1"/>
    </source>
</evidence>
<dbReference type="RefSeq" id="WP_225265985.1">
    <property type="nucleotide sequence ID" value="NZ_CP084058.1"/>
</dbReference>
<accession>A0A1M4EEG4</accession>
<organism evidence="2">
    <name type="scientific">Nonomuraea gerenzanensis</name>
    <dbReference type="NCBI Taxonomy" id="93944"/>
    <lineage>
        <taxon>Bacteria</taxon>
        <taxon>Bacillati</taxon>
        <taxon>Actinomycetota</taxon>
        <taxon>Actinomycetes</taxon>
        <taxon>Streptosporangiales</taxon>
        <taxon>Streptosporangiaceae</taxon>
        <taxon>Nonomuraea</taxon>
    </lineage>
</organism>
<dbReference type="AlphaFoldDB" id="A0A1M4EEG4"/>
<reference evidence="2" key="1">
    <citation type="submission" date="2016-04" db="EMBL/GenBank/DDBJ databases">
        <authorList>
            <person name="Evans L.H."/>
            <person name="Alamgir A."/>
            <person name="Owens N."/>
            <person name="Weber N.D."/>
            <person name="Virtaneva K."/>
            <person name="Barbian K."/>
            <person name="Babar A."/>
            <person name="Rosenke K."/>
        </authorList>
    </citation>
    <scope>NUCLEOTIDE SEQUENCE</scope>
    <source>
        <strain evidence="2">Nono1</strain>
    </source>
</reference>
<evidence type="ECO:0000256" key="1">
    <source>
        <dbReference type="SAM" id="MobiDB-lite"/>
    </source>
</evidence>
<name>A0A1M4EEG4_9ACTN</name>
<proteinExistence type="predicted"/>